<dbReference type="RefSeq" id="XP_016848443.1">
    <property type="nucleotide sequence ID" value="XM_016992954.2"/>
</dbReference>
<dbReference type="Ensembl" id="ENSACAT00000021125.3">
    <property type="protein sequence ID" value="ENSACAP00000017768.3"/>
    <property type="gene ID" value="ENSACAG00000021023.3"/>
</dbReference>
<reference evidence="12" key="2">
    <citation type="submission" date="2025-08" db="UniProtKB">
        <authorList>
            <consortium name="Ensembl"/>
        </authorList>
    </citation>
    <scope>IDENTIFICATION</scope>
</reference>
<dbReference type="OrthoDB" id="9631784at2759"/>
<dbReference type="GO" id="GO:0007186">
    <property type="term" value="P:G protein-coupled receptor signaling pathway"/>
    <property type="evidence" value="ECO:0000318"/>
    <property type="project" value="GO_Central"/>
</dbReference>
<protein>
    <recommendedName>
        <fullName evidence="11">G-protein coupled receptors family 1 profile domain-containing protein</fullName>
    </recommendedName>
</protein>
<feature type="transmembrane region" description="Helical" evidence="10">
    <location>
        <begin position="145"/>
        <end position="165"/>
    </location>
</feature>
<evidence type="ECO:0000256" key="3">
    <source>
        <dbReference type="ARBA" id="ARBA00022692"/>
    </source>
</evidence>
<keyword evidence="7" id="KW-0675">Receptor</keyword>
<sequence length="353" mass="40418">MKAEIWKMTNFSTKFLSLLNSSNMFYLMDLENEAYSDGYLQAANNGISVGNVSYCDTNSSSLEVWSVSVLTMGICFSGLIGNGTIIWFLTLSIPRNPFTTFILNLAVADFGVLLSIPLILILYHLNVSVIPLYWEDLFMCIYTPGHFLLVAISFDRCVSVYFPIWHRCHRSKYFSSIVCAVIWVLSFLLCGIPLMLILIHANIYDLAMFYVSALMSLLCLPLMIISTLSLFIKVCLKPTQHQRGNILTAILLTLLFFIILALPFNIVFCVFYLSFGNSFSRSVYGFLFASLNSSVNPLIYFLVGRRKRGKYRESVKVIFQRIFSDEKDCRQSRPKVIFKCKRKEFWRSPPTNQ</sequence>
<dbReference type="GeneTree" id="ENSGT01030000234639"/>
<dbReference type="Pfam" id="PF00001">
    <property type="entry name" value="7tm_1"/>
    <property type="match status" value="1"/>
</dbReference>
<proteinExistence type="inferred from homology"/>
<comment type="subcellular location">
    <subcellularLocation>
        <location evidence="1">Cell membrane</location>
        <topology evidence="1">Multi-pass membrane protein</topology>
    </subcellularLocation>
</comment>
<keyword evidence="6 10" id="KW-0472">Membrane</keyword>
<feature type="transmembrane region" description="Helical" evidence="10">
    <location>
        <begin position="101"/>
        <end position="125"/>
    </location>
</feature>
<keyword evidence="3 10" id="KW-0812">Transmembrane</keyword>
<dbReference type="PRINTS" id="PR00237">
    <property type="entry name" value="GPCRRHODOPSN"/>
</dbReference>
<dbReference type="InterPro" id="IPR017452">
    <property type="entry name" value="GPCR_Rhodpsn_7TM"/>
</dbReference>
<feature type="domain" description="G-protein coupled receptors family 1 profile" evidence="11">
    <location>
        <begin position="81"/>
        <end position="300"/>
    </location>
</feature>
<dbReference type="KEGG" id="acs:103278493"/>
<dbReference type="FunFam" id="1.20.1070.10:FF:000193">
    <property type="entry name" value="Mas-related G-protein coupled receptor member E"/>
    <property type="match status" value="1"/>
</dbReference>
<dbReference type="PANTHER" id="PTHR11334">
    <property type="entry name" value="MAS-RELATED G-PROTEIN COUPLED RECEPTOR"/>
    <property type="match status" value="1"/>
</dbReference>
<accession>G1KUN4</accession>
<dbReference type="GO" id="GO:0004930">
    <property type="term" value="F:G protein-coupled receptor activity"/>
    <property type="evidence" value="ECO:0000318"/>
    <property type="project" value="GO_Central"/>
</dbReference>
<dbReference type="PROSITE" id="PS50262">
    <property type="entry name" value="G_PROTEIN_RECEP_F1_2"/>
    <property type="match status" value="1"/>
</dbReference>
<evidence type="ECO:0000256" key="6">
    <source>
        <dbReference type="ARBA" id="ARBA00023136"/>
    </source>
</evidence>
<evidence type="ECO:0000256" key="2">
    <source>
        <dbReference type="ARBA" id="ARBA00022475"/>
    </source>
</evidence>
<feature type="transmembrane region" description="Helical" evidence="10">
    <location>
        <begin position="64"/>
        <end position="89"/>
    </location>
</feature>
<dbReference type="InterPro" id="IPR000276">
    <property type="entry name" value="GPCR_Rhodpsn"/>
</dbReference>
<feature type="transmembrane region" description="Helical" evidence="10">
    <location>
        <begin position="244"/>
        <end position="273"/>
    </location>
</feature>
<evidence type="ECO:0000256" key="1">
    <source>
        <dbReference type="ARBA" id="ARBA00004651"/>
    </source>
</evidence>
<dbReference type="PRINTS" id="PR02108">
    <property type="entry name" value="MRGPCRFAMILY"/>
</dbReference>
<keyword evidence="8" id="KW-0807">Transducer</keyword>
<dbReference type="GeneID" id="103278493"/>
<reference evidence="12 13" key="1">
    <citation type="submission" date="2009-12" db="EMBL/GenBank/DDBJ databases">
        <title>The Genome Sequence of Anolis carolinensis (Green Anole Lizard).</title>
        <authorList>
            <consortium name="The Genome Sequencing Platform"/>
            <person name="Di Palma F."/>
            <person name="Alfoldi J."/>
            <person name="Heiman D."/>
            <person name="Young S."/>
            <person name="Grabherr M."/>
            <person name="Johnson J."/>
            <person name="Lander E.S."/>
            <person name="Lindblad-Toh K."/>
        </authorList>
    </citation>
    <scope>NUCLEOTIDE SEQUENCE [LARGE SCALE GENOMIC DNA]</scope>
    <source>
        <strain evidence="12 13">JBL SC #1</strain>
    </source>
</reference>
<gene>
    <name evidence="12" type="primary">LOC103278493</name>
</gene>
<organism evidence="12 13">
    <name type="scientific">Anolis carolinensis</name>
    <name type="common">Green anole</name>
    <name type="synonym">American chameleon</name>
    <dbReference type="NCBI Taxonomy" id="28377"/>
    <lineage>
        <taxon>Eukaryota</taxon>
        <taxon>Metazoa</taxon>
        <taxon>Chordata</taxon>
        <taxon>Craniata</taxon>
        <taxon>Vertebrata</taxon>
        <taxon>Euteleostomi</taxon>
        <taxon>Lepidosauria</taxon>
        <taxon>Squamata</taxon>
        <taxon>Bifurcata</taxon>
        <taxon>Unidentata</taxon>
        <taxon>Episquamata</taxon>
        <taxon>Toxicofera</taxon>
        <taxon>Iguania</taxon>
        <taxon>Dactyloidae</taxon>
        <taxon>Anolis</taxon>
    </lineage>
</organism>
<dbReference type="InParanoid" id="G1KUN4"/>
<evidence type="ECO:0000256" key="4">
    <source>
        <dbReference type="ARBA" id="ARBA00022989"/>
    </source>
</evidence>
<dbReference type="InterPro" id="IPR026234">
    <property type="entry name" value="MRGPCRFAMILY"/>
</dbReference>
<evidence type="ECO:0000313" key="12">
    <source>
        <dbReference type="Ensembl" id="ENSACAP00000017768.3"/>
    </source>
</evidence>
<keyword evidence="13" id="KW-1185">Reference proteome</keyword>
<name>G1KUN4_ANOCA</name>
<dbReference type="GO" id="GO:0005886">
    <property type="term" value="C:plasma membrane"/>
    <property type="evidence" value="ECO:0000318"/>
    <property type="project" value="GO_Central"/>
</dbReference>
<dbReference type="Gene3D" id="1.20.1070.10">
    <property type="entry name" value="Rhodopsin 7-helix transmembrane proteins"/>
    <property type="match status" value="1"/>
</dbReference>
<feature type="transmembrane region" description="Helical" evidence="10">
    <location>
        <begin position="285"/>
        <end position="303"/>
    </location>
</feature>
<dbReference type="Proteomes" id="UP000001646">
    <property type="component" value="Chromosome 4"/>
</dbReference>
<keyword evidence="5" id="KW-0297">G-protein coupled receptor</keyword>
<keyword evidence="4 10" id="KW-1133">Transmembrane helix</keyword>
<dbReference type="PANTHER" id="PTHR11334:SF68">
    <property type="entry name" value="G-PROTEIN COUPLED RECEPTORS FAMILY 1 PROFILE DOMAIN-CONTAINING PROTEIN-RELATED"/>
    <property type="match status" value="1"/>
</dbReference>
<dbReference type="SUPFAM" id="SSF81321">
    <property type="entry name" value="Family A G protein-coupled receptor-like"/>
    <property type="match status" value="1"/>
</dbReference>
<dbReference type="HOGENOM" id="CLU_009579_4_0_1"/>
<comment type="similarity">
    <text evidence="9">Belongs to the G-protein coupled receptor 1 family. Mas subfamily.</text>
</comment>
<dbReference type="AlphaFoldDB" id="G1KUN4"/>
<evidence type="ECO:0000256" key="5">
    <source>
        <dbReference type="ARBA" id="ARBA00023040"/>
    </source>
</evidence>
<feature type="transmembrane region" description="Helical" evidence="10">
    <location>
        <begin position="177"/>
        <end position="201"/>
    </location>
</feature>
<evidence type="ECO:0000259" key="11">
    <source>
        <dbReference type="PROSITE" id="PS50262"/>
    </source>
</evidence>
<reference evidence="12" key="3">
    <citation type="submission" date="2025-09" db="UniProtKB">
        <authorList>
            <consortium name="Ensembl"/>
        </authorList>
    </citation>
    <scope>IDENTIFICATION</scope>
</reference>
<evidence type="ECO:0000256" key="7">
    <source>
        <dbReference type="ARBA" id="ARBA00023170"/>
    </source>
</evidence>
<evidence type="ECO:0000256" key="9">
    <source>
        <dbReference type="ARBA" id="ARBA00061394"/>
    </source>
</evidence>
<evidence type="ECO:0000256" key="10">
    <source>
        <dbReference type="SAM" id="Phobius"/>
    </source>
</evidence>
<keyword evidence="2" id="KW-1003">Cell membrane</keyword>
<feature type="transmembrane region" description="Helical" evidence="10">
    <location>
        <begin position="207"/>
        <end position="232"/>
    </location>
</feature>
<evidence type="ECO:0000313" key="13">
    <source>
        <dbReference type="Proteomes" id="UP000001646"/>
    </source>
</evidence>
<evidence type="ECO:0000256" key="8">
    <source>
        <dbReference type="ARBA" id="ARBA00023224"/>
    </source>
</evidence>